<feature type="compositionally biased region" description="Polar residues" evidence="1">
    <location>
        <begin position="19"/>
        <end position="31"/>
    </location>
</feature>
<accession>A0A3D8QRP9</accession>
<reference evidence="2 3" key="1">
    <citation type="journal article" date="2018" name="IMA Fungus">
        <title>IMA Genome-F 9: Draft genome sequence of Annulohypoxylon stygium, Aspergillus mulundensis, Berkeleyomyces basicola (syn. Thielaviopsis basicola), Ceratocystis smalleyi, two Cercospora beticola strains, Coleophoma cylindrospora, Fusarium fracticaudum, Phialophora cf. hyalina, and Morchella septimelata.</title>
        <authorList>
            <person name="Wingfield B.D."/>
            <person name="Bills G.F."/>
            <person name="Dong Y."/>
            <person name="Huang W."/>
            <person name="Nel W.J."/>
            <person name="Swalarsk-Parry B.S."/>
            <person name="Vaghefi N."/>
            <person name="Wilken P.M."/>
            <person name="An Z."/>
            <person name="de Beer Z.W."/>
            <person name="De Vos L."/>
            <person name="Chen L."/>
            <person name="Duong T.A."/>
            <person name="Gao Y."/>
            <person name="Hammerbacher A."/>
            <person name="Kikkert J.R."/>
            <person name="Li Y."/>
            <person name="Li H."/>
            <person name="Li K."/>
            <person name="Li Q."/>
            <person name="Liu X."/>
            <person name="Ma X."/>
            <person name="Naidoo K."/>
            <person name="Pethybridge S.J."/>
            <person name="Sun J."/>
            <person name="Steenkamp E.T."/>
            <person name="van der Nest M.A."/>
            <person name="van Wyk S."/>
            <person name="Wingfield M.J."/>
            <person name="Xiong C."/>
            <person name="Yue Q."/>
            <person name="Zhang X."/>
        </authorList>
    </citation>
    <scope>NUCLEOTIDE SEQUENCE [LARGE SCALE GENOMIC DNA]</scope>
    <source>
        <strain evidence="2 3">DSM 5745</strain>
    </source>
</reference>
<organism evidence="2 3">
    <name type="scientific">Aspergillus mulundensis</name>
    <dbReference type="NCBI Taxonomy" id="1810919"/>
    <lineage>
        <taxon>Eukaryota</taxon>
        <taxon>Fungi</taxon>
        <taxon>Dikarya</taxon>
        <taxon>Ascomycota</taxon>
        <taxon>Pezizomycotina</taxon>
        <taxon>Eurotiomycetes</taxon>
        <taxon>Eurotiomycetidae</taxon>
        <taxon>Eurotiales</taxon>
        <taxon>Aspergillaceae</taxon>
        <taxon>Aspergillus</taxon>
        <taxon>Aspergillus subgen. Nidulantes</taxon>
    </lineage>
</organism>
<keyword evidence="3" id="KW-1185">Reference proteome</keyword>
<name>A0A3D8QRP9_9EURO</name>
<dbReference type="EMBL" id="PVWQ01000014">
    <property type="protein sequence ID" value="RDW64506.1"/>
    <property type="molecule type" value="Genomic_DNA"/>
</dbReference>
<dbReference type="OrthoDB" id="16516at2759"/>
<comment type="caution">
    <text evidence="2">The sequence shown here is derived from an EMBL/GenBank/DDBJ whole genome shotgun (WGS) entry which is preliminary data.</text>
</comment>
<evidence type="ECO:0000313" key="3">
    <source>
        <dbReference type="Proteomes" id="UP000256690"/>
    </source>
</evidence>
<sequence>MNNRSVSHSDNQKRHPQTRPDSTRSQKTHNIPNIPVTRDRVERYIASPSSLEKHGYRLNNVTTSLEKTEKTANIVALKVHKTDCNGITLSAVDVQTGNTLLDREYNNPMAGTSTVDLNLCAELASKDVTTYMNRSTILVMYDGHTELNLLRIAHRHIVDLKILSEKAVVAVYGPKKEHLVHDLSELARGLGGLKLPRHCGSPLPEAQAMRAVVKGLLAEGGMEAWVGKDSKMSKTD</sequence>
<proteinExistence type="predicted"/>
<feature type="region of interest" description="Disordered" evidence="1">
    <location>
        <begin position="1"/>
        <end position="38"/>
    </location>
</feature>
<dbReference type="Proteomes" id="UP000256690">
    <property type="component" value="Unassembled WGS sequence"/>
</dbReference>
<dbReference type="AlphaFoldDB" id="A0A3D8QRP9"/>
<dbReference type="GeneID" id="38120287"/>
<evidence type="ECO:0000313" key="2">
    <source>
        <dbReference type="EMBL" id="RDW64506.1"/>
    </source>
</evidence>
<evidence type="ECO:0000256" key="1">
    <source>
        <dbReference type="SAM" id="MobiDB-lite"/>
    </source>
</evidence>
<dbReference type="RefSeq" id="XP_026599665.1">
    <property type="nucleotide sequence ID" value="XM_026751933.1"/>
</dbReference>
<gene>
    <name evidence="2" type="ORF">DSM5745_09917</name>
</gene>
<protein>
    <submittedName>
        <fullName evidence="2">Uncharacterized protein</fullName>
    </submittedName>
</protein>